<organism evidence="3">
    <name type="scientific">Xenopsylla cheopis</name>
    <name type="common">Oriental rat flea</name>
    <name type="synonym">Pulex cheopis</name>
    <dbReference type="NCBI Taxonomy" id="163159"/>
    <lineage>
        <taxon>Eukaryota</taxon>
        <taxon>Metazoa</taxon>
        <taxon>Ecdysozoa</taxon>
        <taxon>Arthropoda</taxon>
        <taxon>Hexapoda</taxon>
        <taxon>Insecta</taxon>
        <taxon>Pterygota</taxon>
        <taxon>Neoptera</taxon>
        <taxon>Endopterygota</taxon>
        <taxon>Siphonaptera</taxon>
        <taxon>Pulicidae</taxon>
        <taxon>Xenopsyllinae</taxon>
        <taxon>Xenopsylla</taxon>
    </lineage>
</organism>
<accession>A0A6M2E0B5</accession>
<reference evidence="3" key="1">
    <citation type="submission" date="2020-03" db="EMBL/GenBank/DDBJ databases">
        <title>Transcriptomic Profiling of the Digestive Tract of the Rat Flea, Xenopsylla cheopis, Following Blood Feeding and Infection with Yersinia pestis.</title>
        <authorList>
            <person name="Bland D.M."/>
            <person name="Martens C.A."/>
            <person name="Virtaneva K."/>
            <person name="Kanakabandi K."/>
            <person name="Long D."/>
            <person name="Rosenke R."/>
            <person name="Saturday G.A."/>
            <person name="Hoyt F.H."/>
            <person name="Bruno D.P."/>
            <person name="Ribeiro J.M.C."/>
            <person name="Hinnebusch J."/>
        </authorList>
    </citation>
    <scope>NUCLEOTIDE SEQUENCE</scope>
</reference>
<feature type="transmembrane region" description="Helical" evidence="1">
    <location>
        <begin position="65"/>
        <end position="83"/>
    </location>
</feature>
<proteinExistence type="predicted"/>
<dbReference type="EMBL" id="GIIL01007604">
    <property type="protein sequence ID" value="NOV51330.1"/>
    <property type="molecule type" value="Transcribed_RNA"/>
</dbReference>
<evidence type="ECO:0000313" key="3">
    <source>
        <dbReference type="EMBL" id="NOV51330.1"/>
    </source>
</evidence>
<name>A0A6M2E0B5_XENCH</name>
<sequence length="112" mass="12612">MILFVFLYFLRTSIFFSISCVTHGFSADFSNFPTLCFNVSKNTSCTFSHSLSASASSPFPLPSVFSLRNLISISFLTSLLLFLKFSKFHLSFLPIVLRMFFSFVCISAANML</sequence>
<feature type="transmembrane region" description="Helical" evidence="1">
    <location>
        <begin position="90"/>
        <end position="109"/>
    </location>
</feature>
<feature type="chain" id="PRO_5026685684" evidence="2">
    <location>
        <begin position="16"/>
        <end position="112"/>
    </location>
</feature>
<keyword evidence="1" id="KW-0812">Transmembrane</keyword>
<keyword evidence="1" id="KW-1133">Transmembrane helix</keyword>
<keyword evidence="1" id="KW-0472">Membrane</keyword>
<protein>
    <submittedName>
        <fullName evidence="3">Putative product</fullName>
    </submittedName>
</protein>
<feature type="signal peptide" evidence="2">
    <location>
        <begin position="1"/>
        <end position="15"/>
    </location>
</feature>
<dbReference type="AlphaFoldDB" id="A0A6M2E0B5"/>
<evidence type="ECO:0000256" key="1">
    <source>
        <dbReference type="SAM" id="Phobius"/>
    </source>
</evidence>
<evidence type="ECO:0000256" key="2">
    <source>
        <dbReference type="SAM" id="SignalP"/>
    </source>
</evidence>
<keyword evidence="2" id="KW-0732">Signal</keyword>